<proteinExistence type="predicted"/>
<name>E6Q5P1_9ZZZZ</name>
<feature type="transmembrane region" description="Helical" evidence="1">
    <location>
        <begin position="99"/>
        <end position="117"/>
    </location>
</feature>
<sequence length="197" mass="22021">MVWGKAKLIKSWRQVGFGRASECIGNRVSKRPTFTVVRSQLTEITGEEGETSIHHYAVEGEPITPLPAWQVVLGLASLGLSYILHLLISHTNIENPVPWIFEGPTALLIFPILYGFYDRVLWKLKPMARWRISAVPNVSGSWAVTITPHKYAAITGNLKISQTSSRMLIELTTSQWSGLDFVDTKFTQPESSRTARG</sequence>
<keyword evidence="1" id="KW-1133">Transmembrane helix</keyword>
<gene>
    <name evidence="2" type="ORF">CARN4_1173</name>
</gene>
<evidence type="ECO:0000313" key="2">
    <source>
        <dbReference type="EMBL" id="CBI02511.1"/>
    </source>
</evidence>
<organism evidence="2">
    <name type="scientific">mine drainage metagenome</name>
    <dbReference type="NCBI Taxonomy" id="410659"/>
    <lineage>
        <taxon>unclassified sequences</taxon>
        <taxon>metagenomes</taxon>
        <taxon>ecological metagenomes</taxon>
    </lineage>
</organism>
<feature type="transmembrane region" description="Helical" evidence="1">
    <location>
        <begin position="71"/>
        <end position="93"/>
    </location>
</feature>
<comment type="caution">
    <text evidence="2">The sequence shown here is derived from an EMBL/GenBank/DDBJ whole genome shotgun (WGS) entry which is preliminary data.</text>
</comment>
<protein>
    <submittedName>
        <fullName evidence="2">Uncharacterized protein</fullName>
    </submittedName>
</protein>
<keyword evidence="1" id="KW-0812">Transmembrane</keyword>
<keyword evidence="1" id="KW-0472">Membrane</keyword>
<dbReference type="EMBL" id="CABO01000038">
    <property type="protein sequence ID" value="CBI02511.1"/>
    <property type="molecule type" value="Genomic_DNA"/>
</dbReference>
<evidence type="ECO:0000256" key="1">
    <source>
        <dbReference type="SAM" id="Phobius"/>
    </source>
</evidence>
<reference evidence="2" key="1">
    <citation type="submission" date="2009-10" db="EMBL/GenBank/DDBJ databases">
        <title>Diversity of trophic interactions inside an arsenic-rich microbial ecosystem.</title>
        <authorList>
            <person name="Bertin P.N."/>
            <person name="Heinrich-Salmeron A."/>
            <person name="Pelletier E."/>
            <person name="Goulhen-Chollet F."/>
            <person name="Arsene-Ploetze F."/>
            <person name="Gallien S."/>
            <person name="Calteau A."/>
            <person name="Vallenet D."/>
            <person name="Casiot C."/>
            <person name="Chane-Woon-Ming B."/>
            <person name="Giloteaux L."/>
            <person name="Barakat M."/>
            <person name="Bonnefoy V."/>
            <person name="Bruneel O."/>
            <person name="Chandler M."/>
            <person name="Cleiss J."/>
            <person name="Duran R."/>
            <person name="Elbaz-Poulichet F."/>
            <person name="Fonknechten N."/>
            <person name="Lauga B."/>
            <person name="Mornico D."/>
            <person name="Ortet P."/>
            <person name="Schaeffer C."/>
            <person name="Siguier P."/>
            <person name="Alexander Thil Smith A."/>
            <person name="Van Dorsselaer A."/>
            <person name="Weissenbach J."/>
            <person name="Medigue C."/>
            <person name="Le Paslier D."/>
        </authorList>
    </citation>
    <scope>NUCLEOTIDE SEQUENCE</scope>
</reference>
<accession>E6Q5P1</accession>
<dbReference type="AlphaFoldDB" id="E6Q5P1"/>